<organism evidence="6 7">
    <name type="scientific">Humicola insolens</name>
    <name type="common">Soft-rot fungus</name>
    <dbReference type="NCBI Taxonomy" id="85995"/>
    <lineage>
        <taxon>Eukaryota</taxon>
        <taxon>Fungi</taxon>
        <taxon>Dikarya</taxon>
        <taxon>Ascomycota</taxon>
        <taxon>Pezizomycotina</taxon>
        <taxon>Sordariomycetes</taxon>
        <taxon>Sordariomycetidae</taxon>
        <taxon>Sordariales</taxon>
        <taxon>Chaetomiaceae</taxon>
        <taxon>Mycothermus</taxon>
    </lineage>
</organism>
<dbReference type="PROSITE" id="PS00624">
    <property type="entry name" value="GMC_OXRED_2"/>
    <property type="match status" value="1"/>
</dbReference>
<protein>
    <recommendedName>
        <fullName evidence="4 5">Glucose-methanol-choline oxidoreductase N-terminal domain-containing protein</fullName>
    </recommendedName>
</protein>
<sequence length="723" mass="78053">MKSTLVIGAALASSALAANPIWGGASYPECTACLDRTFATCPGNWETQEYAECLCAGAGSSVFIDCVGTCQLVDTMGIGQAGIVTSGFYAYCLSFFPSELCEGAKDLVTNDTWQSYDFVIAGGGTSGLTVADRLTERFPDKTVLVIEYGDVEYAPGIFDPPQIAWGGSGPRASSWSLVSTPSPALNNNTVTLSLGKVVGGSSAVNGMFFDRGSRFDYDTWDALQGNRSRSRIDWSWNGIYPYFKKSTTFTPPREETVQQYGYTWDAAVWGNTTPIYASLPPFLWGDHLAIREAYKEMGIAVSRECAGGDKEGLCWIPTSAHPVTFRRSYAGTGHYADVIAQRPNYHLLVKHQAVRVVYPENDVRSGPPFVEVRPVDGGPAFNVSAKNEVVISAGAIGTPAVLQRSGIGPADFLQSANIPVVLDLPGVGSNFQDHAGPRVQWTYTEPLPFYPLPTDMQTNATFAAEAAAGFNKTPAEGPYTLAMSTSSIWIPLPNVTADYETIISTIRELADEAPSREALHLPDAYGSDETLIAGYRAQLRQLADQLANPHSASLESTWGTGSSISCIMLHPLSRGTVRLDPRRPLELPVVDYRSASNPIDITIHMAHTRFLRRVVHTEVVQGLGGVEVTPGEAAQTDEQLEAFVRRNTAQSYMHPCCTAAMLPKEWGGVVATDLKVYGAKGLRVVDLSIMPVLPGAHTSATAYAVGEKAADIIIREWSREKDD</sequence>
<feature type="chain" id="PRO_5045441544" description="Glucose-methanol-choline oxidoreductase N-terminal domain-containing protein" evidence="3">
    <location>
        <begin position="18"/>
        <end position="723"/>
    </location>
</feature>
<feature type="signal peptide" evidence="3">
    <location>
        <begin position="1"/>
        <end position="17"/>
    </location>
</feature>
<evidence type="ECO:0000313" key="7">
    <source>
        <dbReference type="Proteomes" id="UP001583172"/>
    </source>
</evidence>
<dbReference type="Gene3D" id="3.30.560.10">
    <property type="entry name" value="Glucose Oxidase, domain 3"/>
    <property type="match status" value="1"/>
</dbReference>
<evidence type="ECO:0000259" key="4">
    <source>
        <dbReference type="PROSITE" id="PS00623"/>
    </source>
</evidence>
<dbReference type="Gene3D" id="3.50.50.60">
    <property type="entry name" value="FAD/NAD(P)-binding domain"/>
    <property type="match status" value="1"/>
</dbReference>
<keyword evidence="3" id="KW-0732">Signal</keyword>
<dbReference type="Pfam" id="PF05199">
    <property type="entry name" value="GMC_oxred_C"/>
    <property type="match status" value="1"/>
</dbReference>
<dbReference type="InterPro" id="IPR012132">
    <property type="entry name" value="GMC_OxRdtase"/>
</dbReference>
<proteinExistence type="inferred from homology"/>
<dbReference type="Pfam" id="PF00732">
    <property type="entry name" value="GMC_oxred_N"/>
    <property type="match status" value="1"/>
</dbReference>
<dbReference type="InterPro" id="IPR036188">
    <property type="entry name" value="FAD/NAD-bd_sf"/>
</dbReference>
<dbReference type="Proteomes" id="UP001583172">
    <property type="component" value="Unassembled WGS sequence"/>
</dbReference>
<dbReference type="PANTHER" id="PTHR11552:SF115">
    <property type="entry name" value="DEHYDROGENASE XPTC-RELATED"/>
    <property type="match status" value="1"/>
</dbReference>
<evidence type="ECO:0000256" key="2">
    <source>
        <dbReference type="RuleBase" id="RU003968"/>
    </source>
</evidence>
<keyword evidence="2" id="KW-0274">FAD</keyword>
<evidence type="ECO:0000256" key="1">
    <source>
        <dbReference type="ARBA" id="ARBA00010790"/>
    </source>
</evidence>
<feature type="domain" description="Glucose-methanol-choline oxidoreductase N-terminal" evidence="4">
    <location>
        <begin position="195"/>
        <end position="218"/>
    </location>
</feature>
<dbReference type="PANTHER" id="PTHR11552">
    <property type="entry name" value="GLUCOSE-METHANOL-CHOLINE GMC OXIDOREDUCTASE"/>
    <property type="match status" value="1"/>
</dbReference>
<gene>
    <name evidence="6" type="ORF">VTJ49DRAFT_405</name>
</gene>
<name>A0ABR3VP62_HUMIN</name>
<dbReference type="SUPFAM" id="SSF51905">
    <property type="entry name" value="FAD/NAD(P)-binding domain"/>
    <property type="match status" value="1"/>
</dbReference>
<dbReference type="EMBL" id="JAZGSY010000011">
    <property type="protein sequence ID" value="KAL1843705.1"/>
    <property type="molecule type" value="Genomic_DNA"/>
</dbReference>
<comment type="caution">
    <text evidence="6">The sequence shown here is derived from an EMBL/GenBank/DDBJ whole genome shotgun (WGS) entry which is preliminary data.</text>
</comment>
<keyword evidence="7" id="KW-1185">Reference proteome</keyword>
<dbReference type="SUPFAM" id="SSF54373">
    <property type="entry name" value="FAD-linked reductases, C-terminal domain"/>
    <property type="match status" value="1"/>
</dbReference>
<dbReference type="InterPro" id="IPR007867">
    <property type="entry name" value="GMC_OxRtase_C"/>
</dbReference>
<evidence type="ECO:0000259" key="5">
    <source>
        <dbReference type="PROSITE" id="PS00624"/>
    </source>
</evidence>
<evidence type="ECO:0000256" key="3">
    <source>
        <dbReference type="SAM" id="SignalP"/>
    </source>
</evidence>
<dbReference type="InterPro" id="IPR000172">
    <property type="entry name" value="GMC_OxRdtase_N"/>
</dbReference>
<accession>A0ABR3VP62</accession>
<dbReference type="PROSITE" id="PS00623">
    <property type="entry name" value="GMC_OXRED_1"/>
    <property type="match status" value="1"/>
</dbReference>
<keyword evidence="2" id="KW-0285">Flavoprotein</keyword>
<reference evidence="6 7" key="1">
    <citation type="journal article" date="2024" name="Commun. Biol.">
        <title>Comparative genomic analysis of thermophilic fungi reveals convergent evolutionary adaptations and gene losses.</title>
        <authorList>
            <person name="Steindorff A.S."/>
            <person name="Aguilar-Pontes M.V."/>
            <person name="Robinson A.J."/>
            <person name="Andreopoulos B."/>
            <person name="LaButti K."/>
            <person name="Kuo A."/>
            <person name="Mondo S."/>
            <person name="Riley R."/>
            <person name="Otillar R."/>
            <person name="Haridas S."/>
            <person name="Lipzen A."/>
            <person name="Grimwood J."/>
            <person name="Schmutz J."/>
            <person name="Clum A."/>
            <person name="Reid I.D."/>
            <person name="Moisan M.C."/>
            <person name="Butler G."/>
            <person name="Nguyen T.T.M."/>
            <person name="Dewar K."/>
            <person name="Conant G."/>
            <person name="Drula E."/>
            <person name="Henrissat B."/>
            <person name="Hansel C."/>
            <person name="Singer S."/>
            <person name="Hutchinson M.I."/>
            <person name="de Vries R.P."/>
            <person name="Natvig D.O."/>
            <person name="Powell A.J."/>
            <person name="Tsang A."/>
            <person name="Grigoriev I.V."/>
        </authorList>
    </citation>
    <scope>NUCLEOTIDE SEQUENCE [LARGE SCALE GENOMIC DNA]</scope>
    <source>
        <strain evidence="6 7">CBS 620.91</strain>
    </source>
</reference>
<evidence type="ECO:0000313" key="6">
    <source>
        <dbReference type="EMBL" id="KAL1843705.1"/>
    </source>
</evidence>
<comment type="similarity">
    <text evidence="1 2">Belongs to the GMC oxidoreductase family.</text>
</comment>
<feature type="domain" description="Glucose-methanol-choline oxidoreductase N-terminal" evidence="5">
    <location>
        <begin position="394"/>
        <end position="408"/>
    </location>
</feature>